<feature type="region of interest" description="Disordered" evidence="1">
    <location>
        <begin position="56"/>
        <end position="77"/>
    </location>
</feature>
<proteinExistence type="predicted"/>
<evidence type="ECO:0000313" key="3">
    <source>
        <dbReference type="Proteomes" id="UP000247485"/>
    </source>
</evidence>
<accession>A0A318FP69</accession>
<comment type="caution">
    <text evidence="2">The sequence shown here is derived from an EMBL/GenBank/DDBJ whole genome shotgun (WGS) entry which is preliminary data.</text>
</comment>
<dbReference type="SUPFAM" id="SSF47413">
    <property type="entry name" value="lambda repressor-like DNA-binding domains"/>
    <property type="match status" value="1"/>
</dbReference>
<name>A0A318FP69_KLEOX</name>
<protein>
    <submittedName>
        <fullName evidence="2">YdaS antitoxin of YdaST toxin-antitoxin system</fullName>
    </submittedName>
</protein>
<reference evidence="2 3" key="1">
    <citation type="submission" date="2018-05" db="EMBL/GenBank/DDBJ databases">
        <title>Freshwater and sediment microbial communities from various areas in North America, analyzing microbe dynamics in response to fracking.</title>
        <authorList>
            <person name="Lamendella R."/>
        </authorList>
    </citation>
    <scope>NUCLEOTIDE SEQUENCE [LARGE SCALE GENOMIC DNA]</scope>
    <source>
        <strain evidence="2 3">67</strain>
    </source>
</reference>
<dbReference type="RefSeq" id="WP_110275605.1">
    <property type="nucleotide sequence ID" value="NZ_QJJG01000014.1"/>
</dbReference>
<evidence type="ECO:0000256" key="1">
    <source>
        <dbReference type="SAM" id="MobiDB-lite"/>
    </source>
</evidence>
<dbReference type="GO" id="GO:0003677">
    <property type="term" value="F:DNA binding"/>
    <property type="evidence" value="ECO:0007669"/>
    <property type="project" value="InterPro"/>
</dbReference>
<sequence length="77" mass="8459">MNALEKAIHIAGDATKLAEKLDVSSMTVSHWKKRHSGVVPQKRVFPIFNATGVTPHELRPDLYPNPNDGLPSQDLGD</sequence>
<evidence type="ECO:0000313" key="2">
    <source>
        <dbReference type="EMBL" id="PXW42040.1"/>
    </source>
</evidence>
<dbReference type="Proteomes" id="UP000247485">
    <property type="component" value="Unassembled WGS sequence"/>
</dbReference>
<dbReference type="InterPro" id="IPR031856">
    <property type="entry name" value="YdaS_toxin-like"/>
</dbReference>
<dbReference type="EMBL" id="QJJG01000014">
    <property type="protein sequence ID" value="PXW42040.1"/>
    <property type="molecule type" value="Genomic_DNA"/>
</dbReference>
<dbReference type="Gene3D" id="1.10.260.40">
    <property type="entry name" value="lambda repressor-like DNA-binding domains"/>
    <property type="match status" value="1"/>
</dbReference>
<dbReference type="AlphaFoldDB" id="A0A318FP69"/>
<dbReference type="InterPro" id="IPR010982">
    <property type="entry name" value="Lambda_DNA-bd_dom_sf"/>
</dbReference>
<gene>
    <name evidence="2" type="ORF">DET57_11432</name>
</gene>
<organism evidence="2 3">
    <name type="scientific">Klebsiella oxytoca</name>
    <dbReference type="NCBI Taxonomy" id="571"/>
    <lineage>
        <taxon>Bacteria</taxon>
        <taxon>Pseudomonadati</taxon>
        <taxon>Pseudomonadota</taxon>
        <taxon>Gammaproteobacteria</taxon>
        <taxon>Enterobacterales</taxon>
        <taxon>Enterobacteriaceae</taxon>
        <taxon>Klebsiella/Raoultella group</taxon>
        <taxon>Klebsiella</taxon>
    </lineage>
</organism>
<dbReference type="Pfam" id="PF15943">
    <property type="entry name" value="YdaS_toxin"/>
    <property type="match status" value="1"/>
</dbReference>